<evidence type="ECO:0000256" key="4">
    <source>
        <dbReference type="ARBA" id="ARBA00022729"/>
    </source>
</evidence>
<evidence type="ECO:0000256" key="3">
    <source>
        <dbReference type="ARBA" id="ARBA00012662"/>
    </source>
</evidence>
<dbReference type="GO" id="GO:0016139">
    <property type="term" value="P:glycoside catabolic process"/>
    <property type="evidence" value="ECO:0007669"/>
    <property type="project" value="TreeGrafter"/>
</dbReference>
<comment type="similarity">
    <text evidence="2">Belongs to the glycosyl hydrolase 29 family.</text>
</comment>
<dbReference type="InterPro" id="IPR017853">
    <property type="entry name" value="GH"/>
</dbReference>
<proteinExistence type="inferred from homology"/>
<feature type="domain" description="Glycoside hydrolase family 29 N-terminal" evidence="7">
    <location>
        <begin position="3"/>
        <end position="337"/>
    </location>
</feature>
<evidence type="ECO:0000259" key="7">
    <source>
        <dbReference type="Pfam" id="PF01120"/>
    </source>
</evidence>
<dbReference type="Proteomes" id="UP000033572">
    <property type="component" value="Unassembled WGS sequence"/>
</dbReference>
<dbReference type="SMART" id="SM00812">
    <property type="entry name" value="Alpha_L_fucos"/>
    <property type="match status" value="1"/>
</dbReference>
<dbReference type="InterPro" id="IPR057739">
    <property type="entry name" value="Glyco_hydro_29_N"/>
</dbReference>
<dbReference type="PRINTS" id="PR00741">
    <property type="entry name" value="GLHYDRLASE29"/>
</dbReference>
<comment type="function">
    <text evidence="1">Alpha-L-fucosidase is responsible for hydrolyzing the alpha-1,6-linked fucose joined to the reducing-end N-acetylglucosamine of the carbohydrate moieties of glycoproteins.</text>
</comment>
<keyword evidence="6" id="KW-0326">Glycosidase</keyword>
<dbReference type="PIRSF" id="PIRSF001092">
    <property type="entry name" value="Alpha-L-fucosidase"/>
    <property type="match status" value="1"/>
</dbReference>
<sequence>MTDSPSLPEWARQSTLGIFIHWGPYSVPAWAEPTGAWGAVPEEKWFAHNAYAEWYANTSRIEGSPAALHHVAEYGDNSYDTFLDRWIPSQFDASEWARLFHRAGADYVIPVAKHHDGVTLWDAPGAGRLSTVARGPKLDLLAPLAEAVRKEGMRFGVYYSGGLDWAFTDFPPIESMADVAEYRPNGAEYAEYATAQVRDLIDRYKPAVIWNDIEWPDAGKADGSLVQLLDYYKRVVPEGIVNDRWGAPVWDYRTSEYSHDTQNERGIGWEHNRGLGFSFGHNRTEDESLTLSARELARLYADVVSRGGRLLLNIGPEASGRIPDVQRCSLEGFGEWSQDLKPYTLDRSPIEPGTVSVTGSDWWVAWRHRDSIVVVAEDPHVVVRTDEGLDAIVFELPAGEAPGMTARA</sequence>
<dbReference type="Pfam" id="PF01120">
    <property type="entry name" value="Alpha_L_fucos"/>
    <property type="match status" value="1"/>
</dbReference>
<dbReference type="SUPFAM" id="SSF51445">
    <property type="entry name" value="(Trans)glycosidases"/>
    <property type="match status" value="1"/>
</dbReference>
<accession>A0A0F0KJ34</accession>
<evidence type="ECO:0000256" key="2">
    <source>
        <dbReference type="ARBA" id="ARBA00007951"/>
    </source>
</evidence>
<dbReference type="PANTHER" id="PTHR10030">
    <property type="entry name" value="ALPHA-L-FUCOSIDASE"/>
    <property type="match status" value="1"/>
</dbReference>
<evidence type="ECO:0000313" key="9">
    <source>
        <dbReference type="Proteomes" id="UP000033572"/>
    </source>
</evidence>
<keyword evidence="5" id="KW-0378">Hydrolase</keyword>
<dbReference type="EC" id="3.2.1.51" evidence="3"/>
<keyword evidence="9" id="KW-1185">Reference proteome</keyword>
<keyword evidence="4" id="KW-0732">Signal</keyword>
<evidence type="ECO:0000256" key="6">
    <source>
        <dbReference type="ARBA" id="ARBA00023295"/>
    </source>
</evidence>
<dbReference type="GO" id="GO:0005764">
    <property type="term" value="C:lysosome"/>
    <property type="evidence" value="ECO:0007669"/>
    <property type="project" value="TreeGrafter"/>
</dbReference>
<evidence type="ECO:0000313" key="8">
    <source>
        <dbReference type="EMBL" id="KJL19256.1"/>
    </source>
</evidence>
<reference evidence="8 9" key="1">
    <citation type="submission" date="2015-02" db="EMBL/GenBank/DDBJ databases">
        <title>Draft genome sequences of ten Microbacterium spp. with emphasis on heavy metal contaminated environments.</title>
        <authorList>
            <person name="Corretto E."/>
        </authorList>
    </citation>
    <scope>NUCLEOTIDE SEQUENCE [LARGE SCALE GENOMIC DNA]</scope>
    <source>
        <strain evidence="8 9">DSM 12966</strain>
    </source>
</reference>
<organism evidence="8 9">
    <name type="scientific">Microbacterium foliorum</name>
    <dbReference type="NCBI Taxonomy" id="104336"/>
    <lineage>
        <taxon>Bacteria</taxon>
        <taxon>Bacillati</taxon>
        <taxon>Actinomycetota</taxon>
        <taxon>Actinomycetes</taxon>
        <taxon>Micrococcales</taxon>
        <taxon>Microbacteriaceae</taxon>
        <taxon>Microbacterium</taxon>
    </lineage>
</organism>
<comment type="caution">
    <text evidence="8">The sequence shown here is derived from an EMBL/GenBank/DDBJ whole genome shotgun (WGS) entry which is preliminary data.</text>
</comment>
<dbReference type="GeneID" id="94443334"/>
<gene>
    <name evidence="8" type="ORF">RN50_02541</name>
</gene>
<dbReference type="PANTHER" id="PTHR10030:SF37">
    <property type="entry name" value="ALPHA-L-FUCOSIDASE-RELATED"/>
    <property type="match status" value="1"/>
</dbReference>
<dbReference type="RefSeq" id="WP_052677788.1">
    <property type="nucleotide sequence ID" value="NZ_CAUQFI010000001.1"/>
</dbReference>
<protein>
    <recommendedName>
        <fullName evidence="3">alpha-L-fucosidase</fullName>
        <ecNumber evidence="3">3.2.1.51</ecNumber>
    </recommendedName>
</protein>
<dbReference type="PATRIC" id="fig|104336.4.peg.2586"/>
<dbReference type="InterPro" id="IPR016286">
    <property type="entry name" value="FUC_metazoa-typ"/>
</dbReference>
<dbReference type="AlphaFoldDB" id="A0A0F0KJ34"/>
<evidence type="ECO:0000256" key="1">
    <source>
        <dbReference type="ARBA" id="ARBA00004071"/>
    </source>
</evidence>
<dbReference type="GO" id="GO:0006004">
    <property type="term" value="P:fucose metabolic process"/>
    <property type="evidence" value="ECO:0007669"/>
    <property type="project" value="InterPro"/>
</dbReference>
<dbReference type="EMBL" id="JYIU01000045">
    <property type="protein sequence ID" value="KJL19256.1"/>
    <property type="molecule type" value="Genomic_DNA"/>
</dbReference>
<name>A0A0F0KJ34_9MICO</name>
<dbReference type="GO" id="GO:0004560">
    <property type="term" value="F:alpha-L-fucosidase activity"/>
    <property type="evidence" value="ECO:0007669"/>
    <property type="project" value="InterPro"/>
</dbReference>
<dbReference type="InterPro" id="IPR000933">
    <property type="entry name" value="Glyco_hydro_29"/>
</dbReference>
<dbReference type="Gene3D" id="3.20.20.80">
    <property type="entry name" value="Glycosidases"/>
    <property type="match status" value="1"/>
</dbReference>
<evidence type="ECO:0000256" key="5">
    <source>
        <dbReference type="ARBA" id="ARBA00022801"/>
    </source>
</evidence>